<dbReference type="EMBL" id="JAWXYB010000002">
    <property type="protein sequence ID" value="MDX5929375.1"/>
    <property type="molecule type" value="Genomic_DNA"/>
</dbReference>
<dbReference type="AlphaFoldDB" id="A0AAW9DMC8"/>
<evidence type="ECO:0000256" key="1">
    <source>
        <dbReference type="SAM" id="MobiDB-lite"/>
    </source>
</evidence>
<dbReference type="SUPFAM" id="SSF50610">
    <property type="entry name" value="mu transposase, C-terminal domain"/>
    <property type="match status" value="1"/>
</dbReference>
<evidence type="ECO:0000259" key="2">
    <source>
        <dbReference type="PROSITE" id="PS50994"/>
    </source>
</evidence>
<dbReference type="SUPFAM" id="SSF46689">
    <property type="entry name" value="Homeodomain-like"/>
    <property type="match status" value="1"/>
</dbReference>
<dbReference type="InterPro" id="IPR009057">
    <property type="entry name" value="Homeodomain-like_sf"/>
</dbReference>
<dbReference type="InterPro" id="IPR009004">
    <property type="entry name" value="Transposase_Mu_C"/>
</dbReference>
<reference evidence="3 4" key="1">
    <citation type="submission" date="2023-11" db="EMBL/GenBank/DDBJ databases">
        <title>MicrobeMod: A computational toolkit for identifying prokaryotic methylation and restriction-modification with nanopore sequencing.</title>
        <authorList>
            <person name="Crits-Christoph A."/>
            <person name="Kang S.C."/>
            <person name="Lee H."/>
            <person name="Ostrov N."/>
        </authorList>
    </citation>
    <scope>NUCLEOTIDE SEQUENCE [LARGE SCALE GENOMIC DNA]</scope>
    <source>
        <strain evidence="3 4">DSMZ 700</strain>
    </source>
</reference>
<gene>
    <name evidence="3" type="ORF">SIL87_01165</name>
</gene>
<dbReference type="InterPro" id="IPR015378">
    <property type="entry name" value="Transposase-like_Mu_C"/>
</dbReference>
<sequence length="495" mass="55449">MKREAEITRVETPVPRAATLKEEHRQMAMQRFGVLRPHLEEDIPLARAAHNAGVALRTAQRWLTRYRDCGLAGLARTIRGDAGVRRAPIELVSLIEGMALKKPRSSAAAVHRRIGKIAAEQGWPVPSYSTIYAILAAIDPATMTLAHEGAAAFRDRFEMIHRHRASVPNAVWQADHTILDLLILDQAGRPTRPWLTTVIDDHSRALAGVMAFIGAPSILNTSLALRQAIWRKADPAWPVCGIPDVLYVDHGSDFTSNHLDQVAADLRFRIIYSTVARPQGRGKVERLFGTLNSELLPELPGHLINGKPATPPSLSLSDLDQAVTDYIVGTYNVRIHKEIRQTPLDAWRGRGFLPRLPESLEDLDLLLVMHAEPRTVRRDGIRFQGFRYSHATLAAYVREAVTIRYDPRDLSEIRVFHHNQFLCRAISEEHAGEVLTLKDIQAARRAHRQSLRKTINERVARVSDFLPAGGKSQSGDPQPPRAQPRIKLRLYQEGD</sequence>
<feature type="domain" description="Integrase catalytic" evidence="2">
    <location>
        <begin position="164"/>
        <end position="351"/>
    </location>
</feature>
<proteinExistence type="predicted"/>
<protein>
    <submittedName>
        <fullName evidence="3">Mu transposase C-terminal domain-containing protein</fullName>
    </submittedName>
</protein>
<feature type="region of interest" description="Disordered" evidence="1">
    <location>
        <begin position="466"/>
        <end position="495"/>
    </location>
</feature>
<dbReference type="Gene3D" id="1.10.10.60">
    <property type="entry name" value="Homeodomain-like"/>
    <property type="match status" value="1"/>
</dbReference>
<dbReference type="Pfam" id="PF09299">
    <property type="entry name" value="Mu-transpos_C"/>
    <property type="match status" value="1"/>
</dbReference>
<dbReference type="Gene3D" id="3.30.420.10">
    <property type="entry name" value="Ribonuclease H-like superfamily/Ribonuclease H"/>
    <property type="match status" value="1"/>
</dbReference>
<dbReference type="InterPro" id="IPR001584">
    <property type="entry name" value="Integrase_cat-core"/>
</dbReference>
<dbReference type="SUPFAM" id="SSF53098">
    <property type="entry name" value="Ribonuclease H-like"/>
    <property type="match status" value="1"/>
</dbReference>
<organism evidence="3 4">
    <name type="scientific">Acidiphilium acidophilum</name>
    <name type="common">Thiobacillus acidophilus</name>
    <dbReference type="NCBI Taxonomy" id="76588"/>
    <lineage>
        <taxon>Bacteria</taxon>
        <taxon>Pseudomonadati</taxon>
        <taxon>Pseudomonadota</taxon>
        <taxon>Alphaproteobacteria</taxon>
        <taxon>Acetobacterales</taxon>
        <taxon>Acidocellaceae</taxon>
        <taxon>Acidiphilium</taxon>
    </lineage>
</organism>
<evidence type="ECO:0000313" key="3">
    <source>
        <dbReference type="EMBL" id="MDX5929375.1"/>
    </source>
</evidence>
<dbReference type="Proteomes" id="UP001279553">
    <property type="component" value="Unassembled WGS sequence"/>
</dbReference>
<name>A0AAW9DMC8_ACIAO</name>
<dbReference type="PROSITE" id="PS50994">
    <property type="entry name" value="INTEGRASE"/>
    <property type="match status" value="1"/>
</dbReference>
<evidence type="ECO:0000313" key="4">
    <source>
        <dbReference type="Proteomes" id="UP001279553"/>
    </source>
</evidence>
<keyword evidence="4" id="KW-1185">Reference proteome</keyword>
<dbReference type="InterPro" id="IPR012337">
    <property type="entry name" value="RNaseH-like_sf"/>
</dbReference>
<dbReference type="GO" id="GO:0003676">
    <property type="term" value="F:nucleic acid binding"/>
    <property type="evidence" value="ECO:0007669"/>
    <property type="project" value="InterPro"/>
</dbReference>
<dbReference type="InterPro" id="IPR036397">
    <property type="entry name" value="RNaseH_sf"/>
</dbReference>
<dbReference type="Gene3D" id="2.30.30.130">
    <property type="entry name" value="Transposase, Mu, C-terminal"/>
    <property type="match status" value="1"/>
</dbReference>
<accession>A0AAW9DMC8</accession>
<dbReference type="PANTHER" id="PTHR35004">
    <property type="entry name" value="TRANSPOSASE RV3428C-RELATED"/>
    <property type="match status" value="1"/>
</dbReference>
<dbReference type="PANTHER" id="PTHR35004:SF6">
    <property type="entry name" value="TRANSPOSASE"/>
    <property type="match status" value="1"/>
</dbReference>
<dbReference type="GO" id="GO:0015074">
    <property type="term" value="P:DNA integration"/>
    <property type="evidence" value="ECO:0007669"/>
    <property type="project" value="InterPro"/>
</dbReference>
<comment type="caution">
    <text evidence="3">The sequence shown here is derived from an EMBL/GenBank/DDBJ whole genome shotgun (WGS) entry which is preliminary data.</text>
</comment>
<dbReference type="RefSeq" id="WP_319612458.1">
    <property type="nucleotide sequence ID" value="NZ_JAWXYB010000002.1"/>
</dbReference>